<sequence length="215" mass="23320">MQFFSKKVNSQNKACPQCLKHSFCRRGFTLLETLVAISIFVTSVLALLSILSQGISGANYAKRKIIASYLAAEGVEYIKNLRDTYVLYSASGAVGWNAFNTKVAGGTFPSSSVCATANGCYADDRNVSFSDSSLPMTDLLLLNCTSTTCSNAPLLYNSSNGKYSYVGGVNSGYSRKINVIQISPNETKVLSTVYWTQGSGTYNIVFSDNLFSWVE</sequence>
<comment type="caution">
    <text evidence="2">The sequence shown here is derived from an EMBL/GenBank/DDBJ whole genome shotgun (WGS) entry which is preliminary data.</text>
</comment>
<reference evidence="2 3" key="1">
    <citation type="journal article" date="2016" name="Nat. Commun.">
        <title>Thousands of microbial genomes shed light on interconnected biogeochemical processes in an aquifer system.</title>
        <authorList>
            <person name="Anantharaman K."/>
            <person name="Brown C.T."/>
            <person name="Hug L.A."/>
            <person name="Sharon I."/>
            <person name="Castelle C.J."/>
            <person name="Probst A.J."/>
            <person name="Thomas B.C."/>
            <person name="Singh A."/>
            <person name="Wilkins M.J."/>
            <person name="Karaoz U."/>
            <person name="Brodie E.L."/>
            <person name="Williams K.H."/>
            <person name="Hubbard S.S."/>
            <person name="Banfield J.F."/>
        </authorList>
    </citation>
    <scope>NUCLEOTIDE SEQUENCE [LARGE SCALE GENOMIC DNA]</scope>
</reference>
<evidence type="ECO:0000313" key="3">
    <source>
        <dbReference type="Proteomes" id="UP000177370"/>
    </source>
</evidence>
<accession>A0A1F6V9A5</accession>
<proteinExistence type="predicted"/>
<evidence type="ECO:0008006" key="4">
    <source>
        <dbReference type="Google" id="ProtNLM"/>
    </source>
</evidence>
<protein>
    <recommendedName>
        <fullName evidence="4">Prepilin-type N-terminal cleavage/methylation domain-containing protein</fullName>
    </recommendedName>
</protein>
<evidence type="ECO:0000313" key="2">
    <source>
        <dbReference type="EMBL" id="OGI66253.1"/>
    </source>
</evidence>
<dbReference type="Proteomes" id="UP000177370">
    <property type="component" value="Unassembled WGS sequence"/>
</dbReference>
<feature type="transmembrane region" description="Helical" evidence="1">
    <location>
        <begin position="30"/>
        <end position="51"/>
    </location>
</feature>
<gene>
    <name evidence="2" type="ORF">A2647_00665</name>
</gene>
<dbReference type="AlphaFoldDB" id="A0A1F6V9A5"/>
<evidence type="ECO:0000256" key="1">
    <source>
        <dbReference type="SAM" id="Phobius"/>
    </source>
</evidence>
<name>A0A1F6V9A5_9BACT</name>
<dbReference type="PROSITE" id="PS00409">
    <property type="entry name" value="PROKAR_NTER_METHYL"/>
    <property type="match status" value="1"/>
</dbReference>
<keyword evidence="1" id="KW-0472">Membrane</keyword>
<keyword evidence="1" id="KW-1133">Transmembrane helix</keyword>
<organism evidence="2 3">
    <name type="scientific">Candidatus Nomurabacteria bacterium RIFCSPHIGHO2_01_FULL_40_24b</name>
    <dbReference type="NCBI Taxonomy" id="1801739"/>
    <lineage>
        <taxon>Bacteria</taxon>
        <taxon>Candidatus Nomuraibacteriota</taxon>
    </lineage>
</organism>
<keyword evidence="1" id="KW-0812">Transmembrane</keyword>
<dbReference type="InterPro" id="IPR012902">
    <property type="entry name" value="N_methyl_site"/>
</dbReference>
<dbReference type="EMBL" id="MFTP01000002">
    <property type="protein sequence ID" value="OGI66253.1"/>
    <property type="molecule type" value="Genomic_DNA"/>
</dbReference>